<proteinExistence type="predicted"/>
<comment type="caution">
    <text evidence="2">The sequence shown here is derived from an EMBL/GenBank/DDBJ whole genome shotgun (WGS) entry which is preliminary data.</text>
</comment>
<evidence type="ECO:0000256" key="1">
    <source>
        <dbReference type="SAM" id="MobiDB-lite"/>
    </source>
</evidence>
<sequence>MFKALTKFKNVLLKYRAALGIIIRNIDSENSDSENSENVSDNLNKTLAPNREQIISSFDNSDLGNEQSNNMDNIRFHTSLLPTFSGKQEHLESFILSIDEFYSLYFNNSDEQRRLVTAAIKSKLVEDARNFYLSRPALASWPEIKLGLRQKFGDPITYFVLMQQLQYLKIERNEKIQCEVVDPTSKATLLIQGENISRPTTLDDAVQCVENYDMIESQVNFTNSNFPSTRHPTERSNNFKSNQIRAPPNTFRSQAHPVALPLQNRYQSFPSQRIPIQLKPINRYYPTNAQVFGQSRPLLPSKKQDSPTSMSTSTAGPSRLQQQKQPSLRYQNHFIPTGPRNFISQELTNVEVHPQPTIEPDQTLEENYPNDYSPYYMDDSKESYNYNQECNFPQNLETDEENLENFPNPASYPELT</sequence>
<organism evidence="2 3">
    <name type="scientific">Hypothenemus hampei</name>
    <name type="common">Coffee berry borer</name>
    <dbReference type="NCBI Taxonomy" id="57062"/>
    <lineage>
        <taxon>Eukaryota</taxon>
        <taxon>Metazoa</taxon>
        <taxon>Ecdysozoa</taxon>
        <taxon>Arthropoda</taxon>
        <taxon>Hexapoda</taxon>
        <taxon>Insecta</taxon>
        <taxon>Pterygota</taxon>
        <taxon>Neoptera</taxon>
        <taxon>Endopterygota</taxon>
        <taxon>Coleoptera</taxon>
        <taxon>Polyphaga</taxon>
        <taxon>Cucujiformia</taxon>
        <taxon>Curculionidae</taxon>
        <taxon>Scolytinae</taxon>
        <taxon>Hypothenemus</taxon>
    </lineage>
</organism>
<accession>A0ABD1FAB9</accession>
<keyword evidence="3" id="KW-1185">Reference proteome</keyword>
<feature type="region of interest" description="Disordered" evidence="1">
    <location>
        <begin position="394"/>
        <end position="416"/>
    </location>
</feature>
<name>A0ABD1FAB9_HYPHA</name>
<evidence type="ECO:0000313" key="2">
    <source>
        <dbReference type="EMBL" id="KAL1516226.1"/>
    </source>
</evidence>
<feature type="compositionally biased region" description="Polar residues" evidence="1">
    <location>
        <begin position="306"/>
        <end position="326"/>
    </location>
</feature>
<feature type="compositionally biased region" description="Polar residues" evidence="1">
    <location>
        <begin position="223"/>
        <end position="244"/>
    </location>
</feature>
<dbReference type="AlphaFoldDB" id="A0ABD1FAB9"/>
<feature type="region of interest" description="Disordered" evidence="1">
    <location>
        <begin position="294"/>
        <end position="326"/>
    </location>
</feature>
<feature type="region of interest" description="Disordered" evidence="1">
    <location>
        <begin position="223"/>
        <end position="253"/>
    </location>
</feature>
<protein>
    <submittedName>
        <fullName evidence="2">Uncharacterized protein</fullName>
    </submittedName>
</protein>
<evidence type="ECO:0000313" key="3">
    <source>
        <dbReference type="Proteomes" id="UP001566132"/>
    </source>
</evidence>
<dbReference type="EMBL" id="JBDJPC010000001">
    <property type="protein sequence ID" value="KAL1516226.1"/>
    <property type="molecule type" value="Genomic_DNA"/>
</dbReference>
<dbReference type="Proteomes" id="UP001566132">
    <property type="component" value="Unassembled WGS sequence"/>
</dbReference>
<gene>
    <name evidence="2" type="ORF">ABEB36_000145</name>
</gene>
<reference evidence="2 3" key="1">
    <citation type="submission" date="2024-05" db="EMBL/GenBank/DDBJ databases">
        <title>Genetic variation in Jamaican populations of the coffee berry borer (Hypothenemus hampei).</title>
        <authorList>
            <person name="Errbii M."/>
            <person name="Myrie A."/>
        </authorList>
    </citation>
    <scope>NUCLEOTIDE SEQUENCE [LARGE SCALE GENOMIC DNA]</scope>
    <source>
        <strain evidence="2">JA-Hopewell-2020-01-JO</strain>
        <tissue evidence="2">Whole body</tissue>
    </source>
</reference>